<evidence type="ECO:0000313" key="3">
    <source>
        <dbReference type="Proteomes" id="UP000053477"/>
    </source>
</evidence>
<accession>A0A0H2RLC3</accession>
<evidence type="ECO:0000313" key="2">
    <source>
        <dbReference type="EMBL" id="KLO12674.1"/>
    </source>
</evidence>
<name>A0A0H2RLC3_9AGAM</name>
<dbReference type="AlphaFoldDB" id="A0A0H2RLC3"/>
<gene>
    <name evidence="2" type="ORF">SCHPADRAFT_904916</name>
</gene>
<reference evidence="2 3" key="1">
    <citation type="submission" date="2015-04" db="EMBL/GenBank/DDBJ databases">
        <title>Complete genome sequence of Schizopora paradoxa KUC8140, a cosmopolitan wood degrader in East Asia.</title>
        <authorList>
            <consortium name="DOE Joint Genome Institute"/>
            <person name="Min B."/>
            <person name="Park H."/>
            <person name="Jang Y."/>
            <person name="Kim J.-J."/>
            <person name="Kim K.H."/>
            <person name="Pangilinan J."/>
            <person name="Lipzen A."/>
            <person name="Riley R."/>
            <person name="Grigoriev I.V."/>
            <person name="Spatafora J.W."/>
            <person name="Choi I.-G."/>
        </authorList>
    </citation>
    <scope>NUCLEOTIDE SEQUENCE [LARGE SCALE GENOMIC DNA]</scope>
    <source>
        <strain evidence="2 3">KUC8140</strain>
    </source>
</reference>
<sequence length="119" mass="13885">MRRVTSTVDDSLQRARKELESKERDLSNQRQEMQEAKYLGSVLKSRTSELQLDMEDLVEMWNSIEEEIHAIMQQLNLIVANAAPPEVVTSWRTVSYITLTLRIRYSTRGFHSYLGNVPR</sequence>
<evidence type="ECO:0000256" key="1">
    <source>
        <dbReference type="SAM" id="MobiDB-lite"/>
    </source>
</evidence>
<feature type="compositionally biased region" description="Polar residues" evidence="1">
    <location>
        <begin position="1"/>
        <end position="10"/>
    </location>
</feature>
<dbReference type="EMBL" id="KQ085973">
    <property type="protein sequence ID" value="KLO12674.1"/>
    <property type="molecule type" value="Genomic_DNA"/>
</dbReference>
<dbReference type="Proteomes" id="UP000053477">
    <property type="component" value="Unassembled WGS sequence"/>
</dbReference>
<organism evidence="2 3">
    <name type="scientific">Schizopora paradoxa</name>
    <dbReference type="NCBI Taxonomy" id="27342"/>
    <lineage>
        <taxon>Eukaryota</taxon>
        <taxon>Fungi</taxon>
        <taxon>Dikarya</taxon>
        <taxon>Basidiomycota</taxon>
        <taxon>Agaricomycotina</taxon>
        <taxon>Agaricomycetes</taxon>
        <taxon>Hymenochaetales</taxon>
        <taxon>Schizoporaceae</taxon>
        <taxon>Schizopora</taxon>
    </lineage>
</organism>
<keyword evidence="3" id="KW-1185">Reference proteome</keyword>
<proteinExistence type="predicted"/>
<feature type="compositionally biased region" description="Basic and acidic residues" evidence="1">
    <location>
        <begin position="11"/>
        <end position="31"/>
    </location>
</feature>
<dbReference type="InParanoid" id="A0A0H2RLC3"/>
<protein>
    <submittedName>
        <fullName evidence="2">Uncharacterized protein</fullName>
    </submittedName>
</protein>
<feature type="region of interest" description="Disordered" evidence="1">
    <location>
        <begin position="1"/>
        <end position="31"/>
    </location>
</feature>